<accession>A0ABY4GVM6</accession>
<evidence type="ECO:0000256" key="2">
    <source>
        <dbReference type="SAM" id="SignalP"/>
    </source>
</evidence>
<evidence type="ECO:0000313" key="4">
    <source>
        <dbReference type="Proteomes" id="UP000831880"/>
    </source>
</evidence>
<sequence length="389" mass="44743">MRKLHALLLSSLLLVSACTPVYDNTDEVVRETKDESNNQSAIIPNYSLSDDTYRMILTEDSAKVSAAPGVTTNQMDNRLDIAAFEKGLRRHSKEYYNPDDYYFQPGQTLTDADLLSWLSRYEAPNKEKEDPGNPNGLNPELNEDGASEKDFRNNPRYISNIIEQDYLVRKKDNVVEVAGVTIGISMRTVYNFTVDGREYSENLSTDQLVAKGKEYANTILERLRDKKELQGVPIVFAIFEEERNNAKSPGNFLSKTYVEASENKVSDWKGINEDYVLFPSEEAEEEHFDDSKLFSDFRVQVSDYFPDFVGMIANGFYIDEELKRVKIDIPIQFRSQSEVVGFTQYVYSLVMEMFEDHYAIQVRINSMDQQESLIVKEPGEKEPFVYIYD</sequence>
<reference evidence="3 4" key="1">
    <citation type="submission" date="2022-04" db="EMBL/GenBank/DDBJ databases">
        <title>Halobacillus sp. isolated from saltern.</title>
        <authorList>
            <person name="Won M."/>
            <person name="Lee C.-M."/>
            <person name="Woen H.-Y."/>
            <person name="Kwon S.-W."/>
        </authorList>
    </citation>
    <scope>NUCLEOTIDE SEQUENCE [LARGE SCALE GENOMIC DNA]</scope>
    <source>
        <strain evidence="3 4">SSTM10-2</strain>
    </source>
</reference>
<dbReference type="InterPro" id="IPR011426">
    <property type="entry name" value="CamS"/>
</dbReference>
<dbReference type="RefSeq" id="WP_244751635.1">
    <property type="nucleotide sequence ID" value="NZ_CP095074.1"/>
</dbReference>
<dbReference type="CDD" id="cd13441">
    <property type="entry name" value="CamS_repeat_1"/>
    <property type="match status" value="1"/>
</dbReference>
<evidence type="ECO:0000313" key="3">
    <source>
        <dbReference type="EMBL" id="UOQ92024.1"/>
    </source>
</evidence>
<dbReference type="Proteomes" id="UP000831880">
    <property type="component" value="Chromosome"/>
</dbReference>
<protein>
    <submittedName>
        <fullName evidence="3">CamS family sex pheromone protein</fullName>
    </submittedName>
</protein>
<dbReference type="PIRSF" id="PIRSF012509">
    <property type="entry name" value="CamS"/>
    <property type="match status" value="1"/>
</dbReference>
<dbReference type="Gene3D" id="3.10.570.10">
    <property type="entry name" value="sex pheromone staph- cam373 precursor domain"/>
    <property type="match status" value="1"/>
</dbReference>
<dbReference type="EMBL" id="CP095074">
    <property type="protein sequence ID" value="UOQ92024.1"/>
    <property type="molecule type" value="Genomic_DNA"/>
</dbReference>
<name>A0ABY4GVM6_9BACI</name>
<feature type="chain" id="PRO_5047547772" evidence="2">
    <location>
        <begin position="24"/>
        <end position="389"/>
    </location>
</feature>
<gene>
    <name evidence="3" type="ORF">MUO14_16155</name>
</gene>
<dbReference type="PROSITE" id="PS51257">
    <property type="entry name" value="PROKAR_LIPOPROTEIN"/>
    <property type="match status" value="1"/>
</dbReference>
<proteinExistence type="predicted"/>
<keyword evidence="4" id="KW-1185">Reference proteome</keyword>
<feature type="signal peptide" evidence="2">
    <location>
        <begin position="1"/>
        <end position="23"/>
    </location>
</feature>
<keyword evidence="2" id="KW-0732">Signal</keyword>
<dbReference type="Pfam" id="PF07537">
    <property type="entry name" value="CamS"/>
    <property type="match status" value="1"/>
</dbReference>
<feature type="region of interest" description="Disordered" evidence="1">
    <location>
        <begin position="124"/>
        <end position="152"/>
    </location>
</feature>
<evidence type="ECO:0000256" key="1">
    <source>
        <dbReference type="SAM" id="MobiDB-lite"/>
    </source>
</evidence>
<dbReference type="CDD" id="cd13440">
    <property type="entry name" value="CamS_repeat_2"/>
    <property type="match status" value="1"/>
</dbReference>
<organism evidence="3 4">
    <name type="scientific">Halobacillus shinanisalinarum</name>
    <dbReference type="NCBI Taxonomy" id="2932258"/>
    <lineage>
        <taxon>Bacteria</taxon>
        <taxon>Bacillati</taxon>
        <taxon>Bacillota</taxon>
        <taxon>Bacilli</taxon>
        <taxon>Bacillales</taxon>
        <taxon>Bacillaceae</taxon>
        <taxon>Halobacillus</taxon>
    </lineage>
</organism>